<name>A0ABX3GDV9_9BACL</name>
<dbReference type="PROSITE" id="PS51257">
    <property type="entry name" value="PROKAR_LIPOPROTEIN"/>
    <property type="match status" value="1"/>
</dbReference>
<organism evidence="3 4">
    <name type="scientific">Paenibacillus odorifer</name>
    <dbReference type="NCBI Taxonomy" id="189426"/>
    <lineage>
        <taxon>Bacteria</taxon>
        <taxon>Bacillati</taxon>
        <taxon>Bacillota</taxon>
        <taxon>Bacilli</taxon>
        <taxon>Bacillales</taxon>
        <taxon>Paenibacillaceae</taxon>
        <taxon>Paenibacillus</taxon>
    </lineage>
</organism>
<evidence type="ECO:0000313" key="4">
    <source>
        <dbReference type="Proteomes" id="UP000187158"/>
    </source>
</evidence>
<evidence type="ECO:0000313" key="3">
    <source>
        <dbReference type="EMBL" id="OMD06678.1"/>
    </source>
</evidence>
<proteinExistence type="predicted"/>
<keyword evidence="4" id="KW-1185">Reference proteome</keyword>
<evidence type="ECO:0000256" key="1">
    <source>
        <dbReference type="SAM" id="MobiDB-lite"/>
    </source>
</evidence>
<protein>
    <recommendedName>
        <fullName evidence="5">DUF4309 domain-containing protein</fullName>
    </recommendedName>
</protein>
<gene>
    <name evidence="3" type="ORF">BSO21_30795</name>
</gene>
<sequence length="235" mass="24757">MMSVQIKLIAGSILLTGMIGLAGCSSNNEAANSDSEATAPTETAVAATSVPEVSPASTPAATAPETAPETAPAATSSPTEPDKDSTSSNSQNSDKQLKELFELAKKGKVPGVKYAAHTGLIDEVEADWGKPDQQESAGKGIYATYTDKHVVFGFNKGSLIFDVRSSDSALQKLTLKQIEATLGKPDDTKVNGEDKIYTYQANDQYQLKFIIPSSTGTVDHISVFSEQDSFNNMAG</sequence>
<dbReference type="EMBL" id="MPVP01000431">
    <property type="protein sequence ID" value="OMD06678.1"/>
    <property type="molecule type" value="Genomic_DNA"/>
</dbReference>
<dbReference type="InterPro" id="IPR025453">
    <property type="entry name" value="DUF4309"/>
</dbReference>
<comment type="caution">
    <text evidence="3">The sequence shown here is derived from an EMBL/GenBank/DDBJ whole genome shotgun (WGS) entry which is preliminary data.</text>
</comment>
<feature type="compositionally biased region" description="Low complexity" evidence="1">
    <location>
        <begin position="28"/>
        <end position="79"/>
    </location>
</feature>
<dbReference type="Pfam" id="PF14172">
    <property type="entry name" value="DUF4309"/>
    <property type="match status" value="1"/>
</dbReference>
<keyword evidence="2" id="KW-0732">Signal</keyword>
<reference evidence="3 4" key="1">
    <citation type="submission" date="2016-11" db="EMBL/GenBank/DDBJ databases">
        <title>Paenibacillus species isolates.</title>
        <authorList>
            <person name="Beno S.M."/>
        </authorList>
    </citation>
    <scope>NUCLEOTIDE SEQUENCE [LARGE SCALE GENOMIC DNA]</scope>
    <source>
        <strain evidence="3 4">FSL H7-0433</strain>
    </source>
</reference>
<feature type="chain" id="PRO_5047308782" description="DUF4309 domain-containing protein" evidence="2">
    <location>
        <begin position="31"/>
        <end position="235"/>
    </location>
</feature>
<feature type="signal peptide" evidence="2">
    <location>
        <begin position="1"/>
        <end position="30"/>
    </location>
</feature>
<evidence type="ECO:0008006" key="5">
    <source>
        <dbReference type="Google" id="ProtNLM"/>
    </source>
</evidence>
<feature type="region of interest" description="Disordered" evidence="1">
    <location>
        <begin position="28"/>
        <end position="94"/>
    </location>
</feature>
<dbReference type="Proteomes" id="UP000187158">
    <property type="component" value="Unassembled WGS sequence"/>
</dbReference>
<evidence type="ECO:0000256" key="2">
    <source>
        <dbReference type="SAM" id="SignalP"/>
    </source>
</evidence>
<accession>A0ABX3GDV9</accession>